<evidence type="ECO:0000313" key="2">
    <source>
        <dbReference type="EMBL" id="TFY81216.1"/>
    </source>
</evidence>
<accession>A0A4Z0A2E3</accession>
<comment type="caution">
    <text evidence="2">The sequence shown here is derived from an EMBL/GenBank/DDBJ whole genome shotgun (WGS) entry which is preliminary data.</text>
</comment>
<gene>
    <name evidence="2" type="ORF">EWM64_g2800</name>
</gene>
<protein>
    <submittedName>
        <fullName evidence="2">Uncharacterized protein</fullName>
    </submittedName>
</protein>
<keyword evidence="3" id="KW-1185">Reference proteome</keyword>
<dbReference type="EMBL" id="SFCI01000237">
    <property type="protein sequence ID" value="TFY81216.1"/>
    <property type="molecule type" value="Genomic_DNA"/>
</dbReference>
<organism evidence="2 3">
    <name type="scientific">Hericium alpestre</name>
    <dbReference type="NCBI Taxonomy" id="135208"/>
    <lineage>
        <taxon>Eukaryota</taxon>
        <taxon>Fungi</taxon>
        <taxon>Dikarya</taxon>
        <taxon>Basidiomycota</taxon>
        <taxon>Agaricomycotina</taxon>
        <taxon>Agaricomycetes</taxon>
        <taxon>Russulales</taxon>
        <taxon>Hericiaceae</taxon>
        <taxon>Hericium</taxon>
    </lineage>
</organism>
<evidence type="ECO:0000313" key="3">
    <source>
        <dbReference type="Proteomes" id="UP000298061"/>
    </source>
</evidence>
<reference evidence="2 3" key="1">
    <citation type="submission" date="2019-02" db="EMBL/GenBank/DDBJ databases">
        <title>Genome sequencing of the rare red list fungi Hericium alpestre (H. flagellum).</title>
        <authorList>
            <person name="Buettner E."/>
            <person name="Kellner H."/>
        </authorList>
    </citation>
    <scope>NUCLEOTIDE SEQUENCE [LARGE SCALE GENOMIC DNA]</scope>
    <source>
        <strain evidence="2 3">DSM 108284</strain>
    </source>
</reference>
<name>A0A4Z0A2E3_9AGAM</name>
<evidence type="ECO:0000256" key="1">
    <source>
        <dbReference type="SAM" id="MobiDB-lite"/>
    </source>
</evidence>
<dbReference type="AlphaFoldDB" id="A0A4Z0A2E3"/>
<sequence>MSPSVGLQIKIRALFRVLSLDSATIATLLRRPALNTVQTRRYAESVDTRTLLNFDATSDEEQGSPYSYFRTMDGSSDESNVDGCGAPLDNANRASISRAPTPDKRILDPPPSLDDEPAQLSEAGPLAPPLLPAPAEGCYTSLTVPPQHYRRKRAQLVTEPDTSDELHTSAAPSDEPLRFPF</sequence>
<feature type="region of interest" description="Disordered" evidence="1">
    <location>
        <begin position="57"/>
        <end position="181"/>
    </location>
</feature>
<proteinExistence type="predicted"/>
<dbReference type="Proteomes" id="UP000298061">
    <property type="component" value="Unassembled WGS sequence"/>
</dbReference>